<proteinExistence type="predicted"/>
<dbReference type="AlphaFoldDB" id="A0A1M5HQC9"/>
<dbReference type="PROSITE" id="PS51257">
    <property type="entry name" value="PROKAR_LIPOPROTEIN"/>
    <property type="match status" value="1"/>
</dbReference>
<accession>A0A1M5HQC9</accession>
<feature type="chain" id="PRO_5009910867" evidence="1">
    <location>
        <begin position="20"/>
        <end position="185"/>
    </location>
</feature>
<dbReference type="Proteomes" id="UP000190675">
    <property type="component" value="Chromosome I"/>
</dbReference>
<dbReference type="EMBL" id="LT670818">
    <property type="protein sequence ID" value="SHG18171.1"/>
    <property type="molecule type" value="Genomic_DNA"/>
</dbReference>
<sequence length="185" mass="20224">MRIPIIVAVITGMTGCALAQTQPTPPSAYPTMPTLPSAFATAPLNPCYSGSSREHYSAFFNDYPRADFDRGSIRRSSSFNPTSPCYTGTAFPSYSAIGPEEVPNGPIRRTLPGSDSLNEDQAKSRIEAKGYSNLSGLQKDNRGIWRGKATMKDGRSVGVILDLEGNIYSELYPFIFIRPLDPHRL</sequence>
<evidence type="ECO:0000313" key="3">
    <source>
        <dbReference type="Proteomes" id="UP000190675"/>
    </source>
</evidence>
<name>A0A1M5HQC9_9BRAD</name>
<feature type="signal peptide" evidence="1">
    <location>
        <begin position="1"/>
        <end position="19"/>
    </location>
</feature>
<gene>
    <name evidence="2" type="ORF">SAMN05444169_0975</name>
</gene>
<reference evidence="2 3" key="1">
    <citation type="submission" date="2016-11" db="EMBL/GenBank/DDBJ databases">
        <authorList>
            <person name="Jaros S."/>
            <person name="Januszkiewicz K."/>
            <person name="Wedrychowicz H."/>
        </authorList>
    </citation>
    <scope>NUCLEOTIDE SEQUENCE [LARGE SCALE GENOMIC DNA]</scope>
    <source>
        <strain evidence="2 3">GAS242</strain>
    </source>
</reference>
<evidence type="ECO:0000256" key="1">
    <source>
        <dbReference type="SAM" id="SignalP"/>
    </source>
</evidence>
<evidence type="ECO:0000313" key="2">
    <source>
        <dbReference type="EMBL" id="SHG18171.1"/>
    </source>
</evidence>
<protein>
    <submittedName>
        <fullName evidence="2">Peptidase propeptide and YPEB domain-containing protein</fullName>
    </submittedName>
</protein>
<keyword evidence="1" id="KW-0732">Signal</keyword>
<organism evidence="2 3">
    <name type="scientific">Bradyrhizobium erythrophlei</name>
    <dbReference type="NCBI Taxonomy" id="1437360"/>
    <lineage>
        <taxon>Bacteria</taxon>
        <taxon>Pseudomonadati</taxon>
        <taxon>Pseudomonadota</taxon>
        <taxon>Alphaproteobacteria</taxon>
        <taxon>Hyphomicrobiales</taxon>
        <taxon>Nitrobacteraceae</taxon>
        <taxon>Bradyrhizobium</taxon>
    </lineage>
</organism>
<dbReference type="RefSeq" id="WP_172899815.1">
    <property type="nucleotide sequence ID" value="NZ_LT670818.1"/>
</dbReference>